<organism evidence="7 8">
    <name type="scientific">Caenorhabditis briggsae</name>
    <dbReference type="NCBI Taxonomy" id="6238"/>
    <lineage>
        <taxon>Eukaryota</taxon>
        <taxon>Metazoa</taxon>
        <taxon>Ecdysozoa</taxon>
        <taxon>Nematoda</taxon>
        <taxon>Chromadorea</taxon>
        <taxon>Rhabditida</taxon>
        <taxon>Rhabditina</taxon>
        <taxon>Rhabditomorpha</taxon>
        <taxon>Rhabditoidea</taxon>
        <taxon>Rhabditidae</taxon>
        <taxon>Peloderinae</taxon>
        <taxon>Caenorhabditis</taxon>
    </lineage>
</organism>
<evidence type="ECO:0000256" key="5">
    <source>
        <dbReference type="SAM" id="MobiDB-lite"/>
    </source>
</evidence>
<evidence type="ECO:0000256" key="4">
    <source>
        <dbReference type="HAMAP-Rule" id="MF_03011"/>
    </source>
</evidence>
<dbReference type="EMBL" id="CP090892">
    <property type="protein sequence ID" value="ULU09098.1"/>
    <property type="molecule type" value="Genomic_DNA"/>
</dbReference>
<dbReference type="InterPro" id="IPR019382">
    <property type="entry name" value="eIF3l"/>
</dbReference>
<keyword evidence="1 4" id="KW-0963">Cytoplasm</keyword>
<dbReference type="PANTHER" id="PTHR13242">
    <property type="entry name" value="EUKARYOTIC TRANSLATION INITIATION FACTOR 3"/>
    <property type="match status" value="1"/>
</dbReference>
<reference evidence="7 8" key="1">
    <citation type="submission" date="2022-05" db="EMBL/GenBank/DDBJ databases">
        <title>Chromosome-level reference genomes for two strains of Caenorhabditis briggsae: an improved platform for comparative genomics.</title>
        <authorList>
            <person name="Stevens L."/>
            <person name="Andersen E.C."/>
        </authorList>
    </citation>
    <scope>NUCLEOTIDE SEQUENCE [LARGE SCALE GENOMIC DNA]</scope>
    <source>
        <strain evidence="7">QX1410_ONT</strain>
        <tissue evidence="7">Whole-organism</tissue>
    </source>
</reference>
<dbReference type="GO" id="GO:0003743">
    <property type="term" value="F:translation initiation factor activity"/>
    <property type="evidence" value="ECO:0007669"/>
    <property type="project" value="UniProtKB-UniRule"/>
</dbReference>
<dbReference type="GO" id="GO:0005852">
    <property type="term" value="C:eukaryotic translation initiation factor 3 complex"/>
    <property type="evidence" value="ECO:0007669"/>
    <property type="project" value="UniProtKB-UniRule"/>
</dbReference>
<comment type="subunit">
    <text evidence="4">Component of the eukaryotic translation initiation factor 3 (eIF-3) complex.</text>
</comment>
<feature type="domain" description="PCI" evidence="6">
    <location>
        <begin position="300"/>
        <end position="488"/>
    </location>
</feature>
<feature type="compositionally biased region" description="Basic and acidic residues" evidence="5">
    <location>
        <begin position="1"/>
        <end position="19"/>
    </location>
</feature>
<dbReference type="Pfam" id="PF10255">
    <property type="entry name" value="Paf67"/>
    <property type="match status" value="1"/>
</dbReference>
<dbReference type="HAMAP" id="MF_03011">
    <property type="entry name" value="eIF3l"/>
    <property type="match status" value="1"/>
</dbReference>
<evidence type="ECO:0000256" key="3">
    <source>
        <dbReference type="ARBA" id="ARBA00022917"/>
    </source>
</evidence>
<evidence type="ECO:0000313" key="7">
    <source>
        <dbReference type="EMBL" id="ULU09098.1"/>
    </source>
</evidence>
<dbReference type="InterPro" id="IPR000717">
    <property type="entry name" value="PCI_dom"/>
</dbReference>
<dbReference type="AlphaFoldDB" id="A0AAE9DR60"/>
<name>A0AAE9DR60_CAEBR</name>
<evidence type="ECO:0000256" key="2">
    <source>
        <dbReference type="ARBA" id="ARBA00022540"/>
    </source>
</evidence>
<keyword evidence="2 4" id="KW-0396">Initiation factor</keyword>
<accession>A0AAE9DR60</accession>
<dbReference type="GO" id="GO:0016282">
    <property type="term" value="C:eukaryotic 43S preinitiation complex"/>
    <property type="evidence" value="ECO:0007669"/>
    <property type="project" value="UniProtKB-UniRule"/>
</dbReference>
<evidence type="ECO:0000259" key="6">
    <source>
        <dbReference type="PROSITE" id="PS50250"/>
    </source>
</evidence>
<keyword evidence="3 4" id="KW-0648">Protein biosynthesis</keyword>
<sequence length="540" mass="62833">MSRRVEFDMSHEDHTDRRRTNTFSSEEDGVPNEVADYLVYFSRMIDEQNVPEILTLYDQAFPDLTERFFRDRMWPDENVVERIIGPGNKLFIILYKELYYRQLYARNARGPLLVHRYESFMNYQELFSELLSSKDPIPLSLPNVWLWDIIDEFVYQFQAFCLYKANPGKRNADEVEDLINIEENQNAWNIYPVLNILYSLLSKSQIVEQLKALKSLQEKRNPDSVADEFGQSDLYFKLGYFALIGLLRTHVLLGDYHQALKTVQYVDIDPKGIYNTVPTCLVTLHYFVGFSHLMMRNYGEATKMFVNCLLYIQRTKTVQSQQPSKKNFQYDVIGKTWDQLFYLLAICLAVQPQRIDESIASQLAERCGERMMHMANGNVDEFRNAFSTGCPKFLSPTTVVYEGVNQSKEPLLRQTQSFLEGIESQMALPVLRGYLKLYTTLPTKKLASFMDVDEENYDSFLGKLLTYKMIVNELGKEAGPSTVDDDEPQTDIDFYVDRDMINIADTKVARHVGEHFLRHIQKLQEVQDVLKRLDSAGQKP</sequence>
<dbReference type="Proteomes" id="UP000827892">
    <property type="component" value="Chromosome II"/>
</dbReference>
<dbReference type="PROSITE" id="PS50250">
    <property type="entry name" value="PCI"/>
    <property type="match status" value="1"/>
</dbReference>
<comment type="function">
    <text evidence="4">Component of the eukaryotic translation initiation factor 3 (eIF-3) complex, which is involved in protein synthesis of a specialized repertoire of mRNAs and, together with other initiation factors, stimulates binding of mRNA and methionyl-tRNAi to the 40S ribosome. The eIF-3 complex specifically targets and initiates translation of a subset of mRNAs involved in cell proliferation.</text>
</comment>
<comment type="similarity">
    <text evidence="4">Belongs to the eIF-3 subunit L family.</text>
</comment>
<evidence type="ECO:0000313" key="8">
    <source>
        <dbReference type="Proteomes" id="UP000827892"/>
    </source>
</evidence>
<gene>
    <name evidence="4" type="primary">eif-3.L</name>
    <name evidence="7" type="ORF">L3Y34_019939</name>
</gene>
<dbReference type="PANTHER" id="PTHR13242:SF0">
    <property type="entry name" value="EUKARYOTIC TRANSLATION INITIATION FACTOR 3 SUBUNIT L"/>
    <property type="match status" value="1"/>
</dbReference>
<dbReference type="GO" id="GO:0001732">
    <property type="term" value="P:formation of cytoplasmic translation initiation complex"/>
    <property type="evidence" value="ECO:0007669"/>
    <property type="project" value="UniProtKB-UniRule"/>
</dbReference>
<feature type="region of interest" description="Disordered" evidence="5">
    <location>
        <begin position="1"/>
        <end position="28"/>
    </location>
</feature>
<proteinExistence type="inferred from homology"/>
<dbReference type="GO" id="GO:0033290">
    <property type="term" value="C:eukaryotic 48S preinitiation complex"/>
    <property type="evidence" value="ECO:0007669"/>
    <property type="project" value="UniProtKB-UniRule"/>
</dbReference>
<protein>
    <recommendedName>
        <fullName evidence="4">Eukaryotic translation initiation factor 3 subunit L</fullName>
        <shortName evidence="4">eIF3l</shortName>
    </recommendedName>
</protein>
<comment type="subcellular location">
    <subcellularLocation>
        <location evidence="4">Cytoplasm</location>
    </subcellularLocation>
</comment>
<evidence type="ECO:0000256" key="1">
    <source>
        <dbReference type="ARBA" id="ARBA00022490"/>
    </source>
</evidence>